<sequence>IKPGDTVIECTSGNTGMAVSLIASIKGYRAILVMSEIQSIERRQILKALGAELIL</sequence>
<feature type="domain" description="Tryptophan synthase beta chain-like PALP" evidence="1">
    <location>
        <begin position="3"/>
        <end position="54"/>
    </location>
</feature>
<dbReference type="AlphaFoldDB" id="X1KL92"/>
<evidence type="ECO:0000313" key="2">
    <source>
        <dbReference type="EMBL" id="GAH90914.1"/>
    </source>
</evidence>
<dbReference type="Pfam" id="PF00291">
    <property type="entry name" value="PALP"/>
    <property type="match status" value="1"/>
</dbReference>
<dbReference type="InterPro" id="IPR001926">
    <property type="entry name" value="TrpB-like_PALP"/>
</dbReference>
<feature type="non-terminal residue" evidence="2">
    <location>
        <position position="55"/>
    </location>
</feature>
<dbReference type="InterPro" id="IPR036052">
    <property type="entry name" value="TrpB-like_PALP_sf"/>
</dbReference>
<reference evidence="2" key="1">
    <citation type="journal article" date="2014" name="Front. Microbiol.">
        <title>High frequency of phylogenetically diverse reductive dehalogenase-homologous genes in deep subseafloor sedimentary metagenomes.</title>
        <authorList>
            <person name="Kawai M."/>
            <person name="Futagami T."/>
            <person name="Toyoda A."/>
            <person name="Takaki Y."/>
            <person name="Nishi S."/>
            <person name="Hori S."/>
            <person name="Arai W."/>
            <person name="Tsubouchi T."/>
            <person name="Morono Y."/>
            <person name="Uchiyama I."/>
            <person name="Ito T."/>
            <person name="Fujiyama A."/>
            <person name="Inagaki F."/>
            <person name="Takami H."/>
        </authorList>
    </citation>
    <scope>NUCLEOTIDE SEQUENCE</scope>
    <source>
        <strain evidence="2">Expedition CK06-06</strain>
    </source>
</reference>
<accession>X1KL92</accession>
<evidence type="ECO:0000259" key="1">
    <source>
        <dbReference type="Pfam" id="PF00291"/>
    </source>
</evidence>
<dbReference type="SUPFAM" id="SSF53686">
    <property type="entry name" value="Tryptophan synthase beta subunit-like PLP-dependent enzymes"/>
    <property type="match status" value="1"/>
</dbReference>
<organism evidence="2">
    <name type="scientific">marine sediment metagenome</name>
    <dbReference type="NCBI Taxonomy" id="412755"/>
    <lineage>
        <taxon>unclassified sequences</taxon>
        <taxon>metagenomes</taxon>
        <taxon>ecological metagenomes</taxon>
    </lineage>
</organism>
<name>X1KL92_9ZZZZ</name>
<dbReference type="PANTHER" id="PTHR10314">
    <property type="entry name" value="CYSTATHIONINE BETA-SYNTHASE"/>
    <property type="match status" value="1"/>
</dbReference>
<dbReference type="Gene3D" id="3.40.50.1100">
    <property type="match status" value="1"/>
</dbReference>
<dbReference type="InterPro" id="IPR050214">
    <property type="entry name" value="Cys_Synth/Cystath_Beta-Synth"/>
</dbReference>
<proteinExistence type="predicted"/>
<protein>
    <recommendedName>
        <fullName evidence="1">Tryptophan synthase beta chain-like PALP domain-containing protein</fullName>
    </recommendedName>
</protein>
<dbReference type="EMBL" id="BARU01049116">
    <property type="protein sequence ID" value="GAH90914.1"/>
    <property type="molecule type" value="Genomic_DNA"/>
</dbReference>
<comment type="caution">
    <text evidence="2">The sequence shown here is derived from an EMBL/GenBank/DDBJ whole genome shotgun (WGS) entry which is preliminary data.</text>
</comment>
<gene>
    <name evidence="2" type="ORF">S03H2_72543</name>
</gene>
<feature type="non-terminal residue" evidence="2">
    <location>
        <position position="1"/>
    </location>
</feature>